<evidence type="ECO:0000313" key="6">
    <source>
        <dbReference type="Proteomes" id="UP000326837"/>
    </source>
</evidence>
<evidence type="ECO:0000256" key="3">
    <source>
        <dbReference type="ARBA" id="ARBA00012733"/>
    </source>
</evidence>
<dbReference type="InterPro" id="IPR011040">
    <property type="entry name" value="Sialidase"/>
</dbReference>
<gene>
    <name evidence="5" type="ORF">PLANPX_4248</name>
</gene>
<dbReference type="Proteomes" id="UP000326837">
    <property type="component" value="Chromosome"/>
</dbReference>
<evidence type="ECO:0000256" key="1">
    <source>
        <dbReference type="ARBA" id="ARBA00000427"/>
    </source>
</evidence>
<dbReference type="SUPFAM" id="SSF63446">
    <property type="entry name" value="Type I dockerin domain"/>
    <property type="match status" value="1"/>
</dbReference>
<evidence type="ECO:0000259" key="4">
    <source>
        <dbReference type="Pfam" id="PF13088"/>
    </source>
</evidence>
<dbReference type="EMBL" id="AP021861">
    <property type="protein sequence ID" value="BBO34636.1"/>
    <property type="molecule type" value="Genomic_DNA"/>
</dbReference>
<dbReference type="GO" id="GO:0005737">
    <property type="term" value="C:cytoplasm"/>
    <property type="evidence" value="ECO:0007669"/>
    <property type="project" value="TreeGrafter"/>
</dbReference>
<feature type="domain" description="Sialidase" evidence="4">
    <location>
        <begin position="68"/>
        <end position="372"/>
    </location>
</feature>
<dbReference type="Gene3D" id="1.10.1330.10">
    <property type="entry name" value="Dockerin domain"/>
    <property type="match status" value="1"/>
</dbReference>
<protein>
    <recommendedName>
        <fullName evidence="3">exo-alpha-sialidase</fullName>
        <ecNumber evidence="3">3.2.1.18</ecNumber>
    </recommendedName>
</protein>
<dbReference type="SUPFAM" id="SSF50939">
    <property type="entry name" value="Sialidases"/>
    <property type="match status" value="1"/>
</dbReference>
<comment type="similarity">
    <text evidence="2">Belongs to the glycosyl hydrolase 33 family.</text>
</comment>
<accession>A0A5K7XJQ0</accession>
<comment type="catalytic activity">
    <reaction evidence="1">
        <text>Hydrolysis of alpha-(2-&gt;3)-, alpha-(2-&gt;6)-, alpha-(2-&gt;8)- glycosidic linkages of terminal sialic acid residues in oligosaccharides, glycoproteins, glycolipids, colominic acid and synthetic substrates.</text>
        <dbReference type="EC" id="3.2.1.18"/>
    </reaction>
</comment>
<dbReference type="CDD" id="cd15482">
    <property type="entry name" value="Sialidase_non-viral"/>
    <property type="match status" value="1"/>
</dbReference>
<dbReference type="GO" id="GO:0000272">
    <property type="term" value="P:polysaccharide catabolic process"/>
    <property type="evidence" value="ECO:0007669"/>
    <property type="project" value="InterPro"/>
</dbReference>
<keyword evidence="5" id="KW-0378">Hydrolase</keyword>
<dbReference type="GO" id="GO:0004308">
    <property type="term" value="F:exo-alpha-sialidase activity"/>
    <property type="evidence" value="ECO:0007669"/>
    <property type="project" value="UniProtKB-EC"/>
</dbReference>
<dbReference type="Gene3D" id="2.120.10.10">
    <property type="match status" value="1"/>
</dbReference>
<dbReference type="EC" id="3.2.1.18" evidence="3"/>
<dbReference type="GO" id="GO:0006689">
    <property type="term" value="P:ganglioside catabolic process"/>
    <property type="evidence" value="ECO:0007669"/>
    <property type="project" value="TreeGrafter"/>
</dbReference>
<dbReference type="RefSeq" id="WP_152100171.1">
    <property type="nucleotide sequence ID" value="NZ_AP021861.1"/>
</dbReference>
<dbReference type="InterPro" id="IPR026856">
    <property type="entry name" value="Sialidase_fam"/>
</dbReference>
<dbReference type="GO" id="GO:0016020">
    <property type="term" value="C:membrane"/>
    <property type="evidence" value="ECO:0007669"/>
    <property type="project" value="TreeGrafter"/>
</dbReference>
<dbReference type="GO" id="GO:0009313">
    <property type="term" value="P:oligosaccharide catabolic process"/>
    <property type="evidence" value="ECO:0007669"/>
    <property type="project" value="TreeGrafter"/>
</dbReference>
<evidence type="ECO:0000256" key="2">
    <source>
        <dbReference type="ARBA" id="ARBA00009348"/>
    </source>
</evidence>
<keyword evidence="6" id="KW-1185">Reference proteome</keyword>
<dbReference type="InterPro" id="IPR036439">
    <property type="entry name" value="Dockerin_dom_sf"/>
</dbReference>
<dbReference type="InterPro" id="IPR036278">
    <property type="entry name" value="Sialidase_sf"/>
</dbReference>
<dbReference type="PANTHER" id="PTHR10628">
    <property type="entry name" value="SIALIDASE"/>
    <property type="match status" value="1"/>
</dbReference>
<dbReference type="PROSITE" id="PS51257">
    <property type="entry name" value="PROKAR_LIPOPROTEIN"/>
    <property type="match status" value="1"/>
</dbReference>
<dbReference type="AlphaFoldDB" id="A0A5K7XJQ0"/>
<proteinExistence type="inferred from homology"/>
<keyword evidence="5" id="KW-0326">Glycosidase</keyword>
<reference evidence="6" key="1">
    <citation type="submission" date="2019-10" db="EMBL/GenBank/DDBJ databases">
        <title>Lacipirellula parvula gen. nov., sp. nov., representing a lineage of planctomycetes widespread in freshwater anoxic habitats, and description of the family Lacipirellulaceae.</title>
        <authorList>
            <person name="Dedysh S.N."/>
            <person name="Kulichevskaya I.S."/>
            <person name="Beletsky A.V."/>
            <person name="Rakitin A.L."/>
            <person name="Mardanov A.V."/>
            <person name="Ivanova A.A."/>
            <person name="Saltykova V.X."/>
            <person name="Rijpstra W.I.C."/>
            <person name="Sinninghe Damste J.S."/>
            <person name="Ravin N.V."/>
        </authorList>
    </citation>
    <scope>NUCLEOTIDE SEQUENCE [LARGE SCALE GENOMIC DNA]</scope>
    <source>
        <strain evidence="6">PX69</strain>
    </source>
</reference>
<dbReference type="KEGG" id="lpav:PLANPX_4248"/>
<evidence type="ECO:0000313" key="5">
    <source>
        <dbReference type="EMBL" id="BBO34636.1"/>
    </source>
</evidence>
<name>A0A5K7XJQ0_9BACT</name>
<sequence>MTKELMSVELHVCKVVCRKLAVVAGVVAASCAPAPQATAGVFKVPVYQSGTEGYNIYRIPTMVKAANGDLLAFAEAREGGDASEIDIVVKRSTNAGKTWSPLEVVQDNADFRQYFPAGQTPPPITVGNQSPVVDMLDPAHPGRIWLPFTLENDRVFISYSDDHGVTWSNQVEITSTAKNPTWDWYATGPVQGIQLTRGDHAGRLIIPSDHGAPNAAQGAHVLYSDDHGQTWQIGAVDTNVRSQSDSSPNENFAVELVDGRVYFNARDGHADNPGNRVFAYSSDGGMTYDQPQFVHDPRITTPVVQNSGIRFRAVDEGDAENVILYSGPGNASARRDLTIRVSNDETASWSKSTVIHQGPAAYSDLVKLNDERFGVLFEAGDSLYDEILFAYMDYDDLDPAPWNGVHGDVDQDGVFNQQDVSAFIAAWTPLSGEYFLGGVDSYANGDLNFDGRLSLADVFELRQQLIASGLSAEGLAQLTQVPEASSLQLFVIGLITCALRGTP</sequence>
<dbReference type="Pfam" id="PF13088">
    <property type="entry name" value="BNR_2"/>
    <property type="match status" value="1"/>
</dbReference>
<dbReference type="PANTHER" id="PTHR10628:SF30">
    <property type="entry name" value="EXO-ALPHA-SIALIDASE"/>
    <property type="match status" value="1"/>
</dbReference>
<organism evidence="5 6">
    <name type="scientific">Lacipirellula parvula</name>
    <dbReference type="NCBI Taxonomy" id="2650471"/>
    <lineage>
        <taxon>Bacteria</taxon>
        <taxon>Pseudomonadati</taxon>
        <taxon>Planctomycetota</taxon>
        <taxon>Planctomycetia</taxon>
        <taxon>Pirellulales</taxon>
        <taxon>Lacipirellulaceae</taxon>
        <taxon>Lacipirellula</taxon>
    </lineage>
</organism>